<comment type="similarity">
    <text evidence="1">Belongs to the UPF0213 family.</text>
</comment>
<dbReference type="Gene3D" id="3.40.1440.10">
    <property type="entry name" value="GIY-YIG endonuclease"/>
    <property type="match status" value="1"/>
</dbReference>
<evidence type="ECO:0000313" key="3">
    <source>
        <dbReference type="EMBL" id="PIS06826.1"/>
    </source>
</evidence>
<comment type="caution">
    <text evidence="3">The sequence shown here is derived from an EMBL/GenBank/DDBJ whole genome shotgun (WGS) entry which is preliminary data.</text>
</comment>
<dbReference type="InterPro" id="IPR050190">
    <property type="entry name" value="UPF0213_domain"/>
</dbReference>
<dbReference type="SUPFAM" id="SSF82771">
    <property type="entry name" value="GIY-YIG endonuclease"/>
    <property type="match status" value="1"/>
</dbReference>
<feature type="domain" description="GIY-YIG" evidence="2">
    <location>
        <begin position="4"/>
        <end position="79"/>
    </location>
</feature>
<sequence length="91" mass="10923">MKSKSWFVYIIICCDKTYYTGITTDLSRRITVHNSGKGARYTAQRRPVTLVWYEMLHNQSDTRKREIIIKDWRREKKEILINNFSLPHSSK</sequence>
<dbReference type="CDD" id="cd10456">
    <property type="entry name" value="GIY-YIG_UPF0213"/>
    <property type="match status" value="1"/>
</dbReference>
<dbReference type="InterPro" id="IPR000305">
    <property type="entry name" value="GIY-YIG_endonuc"/>
</dbReference>
<dbReference type="PANTHER" id="PTHR34477">
    <property type="entry name" value="UPF0213 PROTEIN YHBQ"/>
    <property type="match status" value="1"/>
</dbReference>
<dbReference type="Pfam" id="PF01541">
    <property type="entry name" value="GIY-YIG"/>
    <property type="match status" value="1"/>
</dbReference>
<accession>A0A2M6R8J5</accession>
<dbReference type="AlphaFoldDB" id="A0A2M6R8J5"/>
<name>A0A2M6R8J5_9BACT</name>
<dbReference type="EMBL" id="PEZX01000032">
    <property type="protein sequence ID" value="PIS06826.1"/>
    <property type="molecule type" value="Genomic_DNA"/>
</dbReference>
<evidence type="ECO:0000259" key="2">
    <source>
        <dbReference type="PROSITE" id="PS50164"/>
    </source>
</evidence>
<evidence type="ECO:0000256" key="1">
    <source>
        <dbReference type="ARBA" id="ARBA00007435"/>
    </source>
</evidence>
<dbReference type="InterPro" id="IPR035901">
    <property type="entry name" value="GIY-YIG_endonuc_sf"/>
</dbReference>
<dbReference type="Proteomes" id="UP000231162">
    <property type="component" value="Unassembled WGS sequence"/>
</dbReference>
<protein>
    <recommendedName>
        <fullName evidence="2">GIY-YIG domain-containing protein</fullName>
    </recommendedName>
</protein>
<evidence type="ECO:0000313" key="4">
    <source>
        <dbReference type="Proteomes" id="UP000231162"/>
    </source>
</evidence>
<organism evidence="3 4">
    <name type="scientific">Candidatus Berkelbacteria bacterium CG10_big_fil_rev_8_21_14_0_10_43_14</name>
    <dbReference type="NCBI Taxonomy" id="1974515"/>
    <lineage>
        <taxon>Bacteria</taxon>
        <taxon>Candidatus Berkelbacteria</taxon>
    </lineage>
</organism>
<gene>
    <name evidence="3" type="ORF">COT79_02330</name>
</gene>
<proteinExistence type="inferred from homology"/>
<reference evidence="4" key="1">
    <citation type="submission" date="2017-09" db="EMBL/GenBank/DDBJ databases">
        <title>Depth-based differentiation of microbial function through sediment-hosted aquifers and enrichment of novel symbionts in the deep terrestrial subsurface.</title>
        <authorList>
            <person name="Probst A.J."/>
            <person name="Ladd B."/>
            <person name="Jarett J.K."/>
            <person name="Geller-Mcgrath D.E."/>
            <person name="Sieber C.M.K."/>
            <person name="Emerson J.B."/>
            <person name="Anantharaman K."/>
            <person name="Thomas B.C."/>
            <person name="Malmstrom R."/>
            <person name="Stieglmeier M."/>
            <person name="Klingl A."/>
            <person name="Woyke T."/>
            <person name="Ryan C.M."/>
            <person name="Banfield J.F."/>
        </authorList>
    </citation>
    <scope>NUCLEOTIDE SEQUENCE [LARGE SCALE GENOMIC DNA]</scope>
</reference>
<dbReference type="PROSITE" id="PS50164">
    <property type="entry name" value="GIY_YIG"/>
    <property type="match status" value="1"/>
</dbReference>
<dbReference type="PANTHER" id="PTHR34477:SF1">
    <property type="entry name" value="UPF0213 PROTEIN YHBQ"/>
    <property type="match status" value="1"/>
</dbReference>